<dbReference type="InterPro" id="IPR051162">
    <property type="entry name" value="T4SS_component"/>
</dbReference>
<dbReference type="SUPFAM" id="SSF52540">
    <property type="entry name" value="P-loop containing nucleoside triphosphate hydrolases"/>
    <property type="match status" value="1"/>
</dbReference>
<dbReference type="Gene3D" id="3.40.50.300">
    <property type="entry name" value="P-loop containing nucleotide triphosphate hydrolases"/>
    <property type="match status" value="2"/>
</dbReference>
<dbReference type="InterPro" id="IPR018145">
    <property type="entry name" value="CagE_TrbE_VirB_cntrl_dom"/>
</dbReference>
<evidence type="ECO:0000256" key="2">
    <source>
        <dbReference type="ARBA" id="ARBA00022741"/>
    </source>
</evidence>
<comment type="similarity">
    <text evidence="1">Belongs to the TrbE/VirB4 family.</text>
</comment>
<dbReference type="eggNOG" id="COG3451">
    <property type="taxonomic scope" value="Bacteria"/>
</dbReference>
<evidence type="ECO:0000313" key="5">
    <source>
        <dbReference type="EMBL" id="GAD31347.1"/>
    </source>
</evidence>
<dbReference type="PANTHER" id="PTHR30121">
    <property type="entry name" value="UNCHARACTERIZED PROTEIN YJGR-RELATED"/>
    <property type="match status" value="1"/>
</dbReference>
<dbReference type="GO" id="GO:0005524">
    <property type="term" value="F:ATP binding"/>
    <property type="evidence" value="ECO:0007669"/>
    <property type="project" value="UniProtKB-KW"/>
</dbReference>
<dbReference type="SMART" id="SM00382">
    <property type="entry name" value="AAA"/>
    <property type="match status" value="1"/>
</dbReference>
<gene>
    <name evidence="5" type="ORF">PLEI_3005</name>
</gene>
<keyword evidence="2" id="KW-0547">Nucleotide-binding</keyword>
<feature type="domain" description="AAA+ ATPase" evidence="4">
    <location>
        <begin position="454"/>
        <end position="710"/>
    </location>
</feature>
<reference evidence="6" key="1">
    <citation type="submission" date="2012-12" db="EMBL/GenBank/DDBJ databases">
        <title>Genome Sequence of Photobacterium leiognathi lrivu.4.1.</title>
        <authorList>
            <person name="Urbanczyk H."/>
            <person name="Ogura Y."/>
            <person name="Hayashi T."/>
            <person name="Dunlap P.V."/>
        </authorList>
    </citation>
    <scope>NUCLEOTIDE SEQUENCE [LARGE SCALE GENOMIC DNA]</scope>
    <source>
        <strain evidence="6">lrivu.4.1</strain>
    </source>
</reference>
<dbReference type="InterPro" id="IPR027417">
    <property type="entry name" value="P-loop_NTPase"/>
</dbReference>
<name>V5H2P2_PHOLE</name>
<dbReference type="RefSeq" id="WP_023934165.1">
    <property type="nucleotide sequence ID" value="NZ_DF196820.1"/>
</dbReference>
<protein>
    <submittedName>
        <fullName evidence="5">TrbE protein</fullName>
    </submittedName>
</protein>
<organism evidence="5 6">
    <name type="scientific">Photobacterium leiognathi lrivu.4.1</name>
    <dbReference type="NCBI Taxonomy" id="1248232"/>
    <lineage>
        <taxon>Bacteria</taxon>
        <taxon>Pseudomonadati</taxon>
        <taxon>Pseudomonadota</taxon>
        <taxon>Gammaproteobacteria</taxon>
        <taxon>Vibrionales</taxon>
        <taxon>Vibrionaceae</taxon>
        <taxon>Photobacterium</taxon>
    </lineage>
</organism>
<dbReference type="Proteomes" id="UP000030675">
    <property type="component" value="Unassembled WGS sequence"/>
</dbReference>
<dbReference type="PANTHER" id="PTHR30121:SF12">
    <property type="entry name" value="TYPE IV SECRETION SYSTEM PROTEIN CAGE"/>
    <property type="match status" value="1"/>
</dbReference>
<sequence>MYKLKHFRDDIEGMSDLLNWGALIDDGIILNKDGSFTAAYEFTGIDVASSSNLDRNDICIRVNHALRELGTGWMVHVDAIRQQSSQYIDTQAHFSHPVMALIDDARRLFFEGQGNKFQSRYILAVTYMPPSPRLNKLNDLMFEQDKTAPKDDVLTKNLSRFTQSLQNLISRLNSYLSITRLGAVYDKAADCYYDTMLSYLNFTVTGHWHPIRLPPCPMAIDSYIGCCDFLPDFTPNIDNRFTSVISIDGFPPQSHPQFFASLDDMACEYRWSTRFIFLDDISAHKHLDNERKKWKQKVISFKDKLLNTNDPARDEAAASMVAQYEYAQTAINKGEVSYGQYSTTIILRHDNIDTLNAMTAYVTKCLRHISGLHCRVETVNATDAFLSTLPSDSVCNIRKPLLSTENLADLLPLNHIWTGNEHCPCPFYPPQSPPVLYASAKGSSAFRLNLHVDDVGHTLIFGPTGSGKSTLLALLAAQYDRYQGMTIYAFDKKCSLFTLSQCGGQHHDIGNGAVSSFAPLAEVDTDFEWCNDYIETLLTLQGVIVTPRHRQAIYDALNQMRTSDIKTLSEFHTQVQDTEIKEAIAYYTIMGAGGDLLDGETNAFGFASFTVFEIDTLMKRGEKDAAPVLMYLFRQIEQRLTGSPAVIFIDEGWTILMNSDFKAKLKEWLLELRKLNCIVVFATQMLSAAIDSGILDVLIESCPTHIFLPNKKAQQLSATYEAFGLNHKHIQTIKNAVKKREYVVVQDNTSRLIDLSLDALALAFVGVSDKPSIERVKHLVEHYGEDWYLHWLNEKGLQFE</sequence>
<dbReference type="InterPro" id="IPR003593">
    <property type="entry name" value="AAA+_ATPase"/>
</dbReference>
<dbReference type="EMBL" id="DF196820">
    <property type="protein sequence ID" value="GAD31347.1"/>
    <property type="molecule type" value="Genomic_DNA"/>
</dbReference>
<evidence type="ECO:0000256" key="3">
    <source>
        <dbReference type="ARBA" id="ARBA00022840"/>
    </source>
</evidence>
<evidence type="ECO:0000256" key="1">
    <source>
        <dbReference type="ARBA" id="ARBA00006512"/>
    </source>
</evidence>
<keyword evidence="3" id="KW-0067">ATP-binding</keyword>
<dbReference type="Pfam" id="PF03135">
    <property type="entry name" value="CagE_TrbE_VirB"/>
    <property type="match status" value="1"/>
</dbReference>
<evidence type="ECO:0000259" key="4">
    <source>
        <dbReference type="SMART" id="SM00382"/>
    </source>
</evidence>
<dbReference type="AlphaFoldDB" id="V5H2P2"/>
<dbReference type="HOGENOM" id="CLU_008341_1_0_6"/>
<evidence type="ECO:0000313" key="6">
    <source>
        <dbReference type="Proteomes" id="UP000030675"/>
    </source>
</evidence>
<proteinExistence type="inferred from homology"/>
<accession>V5H2P2</accession>